<feature type="compositionally biased region" description="Basic and acidic residues" evidence="8">
    <location>
        <begin position="9"/>
        <end position="19"/>
    </location>
</feature>
<dbReference type="InterPro" id="IPR045242">
    <property type="entry name" value="Syntaxin"/>
</dbReference>
<dbReference type="PANTHER" id="PTHR19957">
    <property type="entry name" value="SYNTAXIN"/>
    <property type="match status" value="1"/>
</dbReference>
<accession>A0A6J1I9C4</accession>
<dbReference type="PROSITE" id="PS50192">
    <property type="entry name" value="T_SNARE"/>
    <property type="match status" value="1"/>
</dbReference>
<dbReference type="SMART" id="SM00397">
    <property type="entry name" value="t_SNARE"/>
    <property type="match status" value="1"/>
</dbReference>
<dbReference type="GeneID" id="111471207"/>
<dbReference type="Gene3D" id="1.20.58.70">
    <property type="match status" value="1"/>
</dbReference>
<reference evidence="12" key="1">
    <citation type="submission" date="2025-08" db="UniProtKB">
        <authorList>
            <consortium name="RefSeq"/>
        </authorList>
    </citation>
    <scope>IDENTIFICATION</scope>
    <source>
        <tissue evidence="12">Young leaves</tissue>
    </source>
</reference>
<protein>
    <submittedName>
        <fullName evidence="12">Syntaxin-121-like</fullName>
    </submittedName>
</protein>
<evidence type="ECO:0000256" key="5">
    <source>
        <dbReference type="ARBA" id="ARBA00023054"/>
    </source>
</evidence>
<dbReference type="InterPro" id="IPR000727">
    <property type="entry name" value="T_SNARE_dom"/>
</dbReference>
<dbReference type="PANTHER" id="PTHR19957:SF80">
    <property type="entry name" value="SYNTAXIN-121"/>
    <property type="match status" value="1"/>
</dbReference>
<dbReference type="InterPro" id="IPR006012">
    <property type="entry name" value="Syntaxin/epimorphin_CS"/>
</dbReference>
<dbReference type="Pfam" id="PF05739">
    <property type="entry name" value="SNARE"/>
    <property type="match status" value="1"/>
</dbReference>
<dbReference type="CDD" id="cd15848">
    <property type="entry name" value="SNARE_syntaxin1-like"/>
    <property type="match status" value="1"/>
</dbReference>
<dbReference type="OrthoDB" id="10255013at2759"/>
<evidence type="ECO:0000256" key="1">
    <source>
        <dbReference type="ARBA" id="ARBA00009063"/>
    </source>
</evidence>
<dbReference type="GO" id="GO:0012505">
    <property type="term" value="C:endomembrane system"/>
    <property type="evidence" value="ECO:0007669"/>
    <property type="project" value="TreeGrafter"/>
</dbReference>
<dbReference type="GO" id="GO:0048278">
    <property type="term" value="P:vesicle docking"/>
    <property type="evidence" value="ECO:0007669"/>
    <property type="project" value="TreeGrafter"/>
</dbReference>
<dbReference type="GO" id="GO:0006906">
    <property type="term" value="P:vesicle fusion"/>
    <property type="evidence" value="ECO:0007669"/>
    <property type="project" value="TreeGrafter"/>
</dbReference>
<dbReference type="FunFam" id="1.20.5.110:FF:000008">
    <property type="entry name" value="Syntaxin 132"/>
    <property type="match status" value="1"/>
</dbReference>
<evidence type="ECO:0000259" key="10">
    <source>
        <dbReference type="PROSITE" id="PS50192"/>
    </source>
</evidence>
<keyword evidence="4" id="KW-0007">Acetylation</keyword>
<dbReference type="AlphaFoldDB" id="A0A6J1I9C4"/>
<dbReference type="PROSITE" id="PS00914">
    <property type="entry name" value="SYNTAXIN"/>
    <property type="match status" value="1"/>
</dbReference>
<dbReference type="GO" id="GO:0005484">
    <property type="term" value="F:SNAP receptor activity"/>
    <property type="evidence" value="ECO:0007669"/>
    <property type="project" value="InterPro"/>
</dbReference>
<dbReference type="GO" id="GO:0031201">
    <property type="term" value="C:SNARE complex"/>
    <property type="evidence" value="ECO:0007669"/>
    <property type="project" value="TreeGrafter"/>
</dbReference>
<keyword evidence="3" id="KW-0653">Protein transport</keyword>
<gene>
    <name evidence="12" type="primary">LOC111471207</name>
</gene>
<proteinExistence type="inferred from homology"/>
<dbReference type="GO" id="GO:0005886">
    <property type="term" value="C:plasma membrane"/>
    <property type="evidence" value="ECO:0007669"/>
    <property type="project" value="TreeGrafter"/>
</dbReference>
<evidence type="ECO:0000256" key="3">
    <source>
        <dbReference type="ARBA" id="ARBA00022927"/>
    </source>
</evidence>
<feature type="transmembrane region" description="Helical" evidence="9">
    <location>
        <begin position="275"/>
        <end position="297"/>
    </location>
</feature>
<dbReference type="Proteomes" id="UP000504608">
    <property type="component" value="Unplaced"/>
</dbReference>
<evidence type="ECO:0000256" key="2">
    <source>
        <dbReference type="ARBA" id="ARBA00022448"/>
    </source>
</evidence>
<keyword evidence="5 7" id="KW-0175">Coiled coil</keyword>
<evidence type="ECO:0000256" key="6">
    <source>
        <dbReference type="RuleBase" id="RU003858"/>
    </source>
</evidence>
<keyword evidence="11" id="KW-1185">Reference proteome</keyword>
<dbReference type="GO" id="GO:0000149">
    <property type="term" value="F:SNARE binding"/>
    <property type="evidence" value="ECO:0007669"/>
    <property type="project" value="TreeGrafter"/>
</dbReference>
<name>A0A6J1I9C4_CUCMA</name>
<evidence type="ECO:0000256" key="8">
    <source>
        <dbReference type="SAM" id="MobiDB-lite"/>
    </source>
</evidence>
<dbReference type="InterPro" id="IPR010989">
    <property type="entry name" value="SNARE"/>
</dbReference>
<sequence length="300" mass="34362">MNDLFSSDSFRRDPHHHSVEMGPDVSSSTTINLNNFFEDVESVKAKLVELERLHRSLQNSHEHSKTLHNSKAIKDLRSRMESDLTLALKKARFIKLRLEELDRSNTENRNLPGCGYGSSADRSRTSVVNGLRKNLCDSMENFNRLREEISSSYKETIERRYFTITGENPDEKTIDLLISTGESETFLQKAIQKQGKGKVLETIQEIQERHDAVKDIEKNLKELHQVFMDMAVLVQTQGQHLDDIESQVTRANSAIKRGATELQTARHYQKNTRKWMCIGGAAFVFILFIIILSVVLANKK</sequence>
<feature type="coiled-coil region" evidence="7">
    <location>
        <begin position="33"/>
        <end position="60"/>
    </location>
</feature>
<evidence type="ECO:0000256" key="4">
    <source>
        <dbReference type="ARBA" id="ARBA00022990"/>
    </source>
</evidence>
<evidence type="ECO:0000313" key="12">
    <source>
        <dbReference type="RefSeq" id="XP_022972680.1"/>
    </source>
</evidence>
<dbReference type="Gene3D" id="1.20.5.110">
    <property type="match status" value="1"/>
</dbReference>
<dbReference type="RefSeq" id="XP_022972680.1">
    <property type="nucleotide sequence ID" value="XM_023116912.1"/>
</dbReference>
<evidence type="ECO:0000256" key="7">
    <source>
        <dbReference type="SAM" id="Coils"/>
    </source>
</evidence>
<organism evidence="11 12">
    <name type="scientific">Cucurbita maxima</name>
    <name type="common">Pumpkin</name>
    <name type="synonym">Winter squash</name>
    <dbReference type="NCBI Taxonomy" id="3661"/>
    <lineage>
        <taxon>Eukaryota</taxon>
        <taxon>Viridiplantae</taxon>
        <taxon>Streptophyta</taxon>
        <taxon>Embryophyta</taxon>
        <taxon>Tracheophyta</taxon>
        <taxon>Spermatophyta</taxon>
        <taxon>Magnoliopsida</taxon>
        <taxon>eudicotyledons</taxon>
        <taxon>Gunneridae</taxon>
        <taxon>Pentapetalae</taxon>
        <taxon>rosids</taxon>
        <taxon>fabids</taxon>
        <taxon>Cucurbitales</taxon>
        <taxon>Cucurbitaceae</taxon>
        <taxon>Cucurbiteae</taxon>
        <taxon>Cucurbita</taxon>
    </lineage>
</organism>
<dbReference type="GO" id="GO:0006887">
    <property type="term" value="P:exocytosis"/>
    <property type="evidence" value="ECO:0007669"/>
    <property type="project" value="TreeGrafter"/>
</dbReference>
<evidence type="ECO:0000256" key="9">
    <source>
        <dbReference type="SAM" id="Phobius"/>
    </source>
</evidence>
<dbReference type="SUPFAM" id="SSF47661">
    <property type="entry name" value="t-snare proteins"/>
    <property type="match status" value="1"/>
</dbReference>
<evidence type="ECO:0000313" key="11">
    <source>
        <dbReference type="Proteomes" id="UP000504608"/>
    </source>
</evidence>
<comment type="similarity">
    <text evidence="1 6">Belongs to the syntaxin family.</text>
</comment>
<feature type="domain" description="T-SNARE coiled-coil homology" evidence="10">
    <location>
        <begin position="203"/>
        <end position="265"/>
    </location>
</feature>
<dbReference type="GO" id="GO:0006886">
    <property type="term" value="P:intracellular protein transport"/>
    <property type="evidence" value="ECO:0007669"/>
    <property type="project" value="InterPro"/>
</dbReference>
<dbReference type="FunFam" id="1.20.58.70:FF:000003">
    <property type="entry name" value="Qa-SNARE, Sso1/Syntaxin1-type, SYP12A-group"/>
    <property type="match status" value="1"/>
</dbReference>
<keyword evidence="9" id="KW-1133">Transmembrane helix</keyword>
<dbReference type="SMART" id="SM00503">
    <property type="entry name" value="SynN"/>
    <property type="match status" value="1"/>
</dbReference>
<dbReference type="InterPro" id="IPR006011">
    <property type="entry name" value="Syntaxin_N"/>
</dbReference>
<keyword evidence="2" id="KW-0813">Transport</keyword>
<feature type="region of interest" description="Disordered" evidence="8">
    <location>
        <begin position="1"/>
        <end position="26"/>
    </location>
</feature>
<keyword evidence="9" id="KW-0812">Transmembrane</keyword>
<dbReference type="CDD" id="cd00179">
    <property type="entry name" value="SynN"/>
    <property type="match status" value="1"/>
</dbReference>
<keyword evidence="9" id="KW-0472">Membrane</keyword>
<dbReference type="Pfam" id="PF00804">
    <property type="entry name" value="Syntaxin"/>
    <property type="match status" value="1"/>
</dbReference>
<dbReference type="KEGG" id="cmax:111471207"/>